<proteinExistence type="predicted"/>
<protein>
    <submittedName>
        <fullName evidence="5">LacI family DNA-binding transcriptional regulator</fullName>
    </submittedName>
</protein>
<keyword evidence="2 5" id="KW-0238">DNA-binding</keyword>
<dbReference type="CDD" id="cd01575">
    <property type="entry name" value="PBP1_GntR"/>
    <property type="match status" value="1"/>
</dbReference>
<dbReference type="InterPro" id="IPR000843">
    <property type="entry name" value="HTH_LacI"/>
</dbReference>
<feature type="domain" description="HTH lacI-type" evidence="4">
    <location>
        <begin position="20"/>
        <end position="74"/>
    </location>
</feature>
<dbReference type="Pfam" id="PF00356">
    <property type="entry name" value="LacI"/>
    <property type="match status" value="1"/>
</dbReference>
<evidence type="ECO:0000256" key="3">
    <source>
        <dbReference type="ARBA" id="ARBA00023163"/>
    </source>
</evidence>
<accession>A0ABW0M5C6</accession>
<evidence type="ECO:0000313" key="5">
    <source>
        <dbReference type="EMBL" id="MFC5473240.1"/>
    </source>
</evidence>
<dbReference type="InterPro" id="IPR010982">
    <property type="entry name" value="Lambda_DNA-bd_dom_sf"/>
</dbReference>
<dbReference type="PANTHER" id="PTHR30146">
    <property type="entry name" value="LACI-RELATED TRANSCRIPTIONAL REPRESSOR"/>
    <property type="match status" value="1"/>
</dbReference>
<dbReference type="PROSITE" id="PS00356">
    <property type="entry name" value="HTH_LACI_1"/>
    <property type="match status" value="1"/>
</dbReference>
<organism evidence="5 6">
    <name type="scientific">Paraherbaspirillum soli</name>
    <dbReference type="NCBI Taxonomy" id="631222"/>
    <lineage>
        <taxon>Bacteria</taxon>
        <taxon>Pseudomonadati</taxon>
        <taxon>Pseudomonadota</taxon>
        <taxon>Betaproteobacteria</taxon>
        <taxon>Burkholderiales</taxon>
        <taxon>Oxalobacteraceae</taxon>
        <taxon>Paraherbaspirillum</taxon>
    </lineage>
</organism>
<keyword evidence="1" id="KW-0805">Transcription regulation</keyword>
<dbReference type="SMART" id="SM00354">
    <property type="entry name" value="HTH_LACI"/>
    <property type="match status" value="1"/>
</dbReference>
<dbReference type="PROSITE" id="PS50932">
    <property type="entry name" value="HTH_LACI_2"/>
    <property type="match status" value="1"/>
</dbReference>
<dbReference type="Proteomes" id="UP001596045">
    <property type="component" value="Unassembled WGS sequence"/>
</dbReference>
<dbReference type="Gene3D" id="1.10.260.40">
    <property type="entry name" value="lambda repressor-like DNA-binding domains"/>
    <property type="match status" value="1"/>
</dbReference>
<dbReference type="Gene3D" id="3.40.50.2300">
    <property type="match status" value="2"/>
</dbReference>
<dbReference type="GO" id="GO:0003677">
    <property type="term" value="F:DNA binding"/>
    <property type="evidence" value="ECO:0007669"/>
    <property type="project" value="UniProtKB-KW"/>
</dbReference>
<dbReference type="SUPFAM" id="SSF47413">
    <property type="entry name" value="lambda repressor-like DNA-binding domains"/>
    <property type="match status" value="1"/>
</dbReference>
<dbReference type="EMBL" id="JBHSMT010000008">
    <property type="protein sequence ID" value="MFC5473240.1"/>
    <property type="molecule type" value="Genomic_DNA"/>
</dbReference>
<keyword evidence="6" id="KW-1185">Reference proteome</keyword>
<dbReference type="PANTHER" id="PTHR30146:SF33">
    <property type="entry name" value="TRANSCRIPTIONAL REGULATOR"/>
    <property type="match status" value="1"/>
</dbReference>
<evidence type="ECO:0000256" key="1">
    <source>
        <dbReference type="ARBA" id="ARBA00023015"/>
    </source>
</evidence>
<evidence type="ECO:0000313" key="6">
    <source>
        <dbReference type="Proteomes" id="UP001596045"/>
    </source>
</evidence>
<dbReference type="SUPFAM" id="SSF53822">
    <property type="entry name" value="Periplasmic binding protein-like I"/>
    <property type="match status" value="1"/>
</dbReference>
<name>A0ABW0M5C6_9BURK</name>
<reference evidence="6" key="1">
    <citation type="journal article" date="2019" name="Int. J. Syst. Evol. Microbiol.">
        <title>The Global Catalogue of Microorganisms (GCM) 10K type strain sequencing project: providing services to taxonomists for standard genome sequencing and annotation.</title>
        <authorList>
            <consortium name="The Broad Institute Genomics Platform"/>
            <consortium name="The Broad Institute Genome Sequencing Center for Infectious Disease"/>
            <person name="Wu L."/>
            <person name="Ma J."/>
        </authorList>
    </citation>
    <scope>NUCLEOTIDE SEQUENCE [LARGE SCALE GENOMIC DNA]</scope>
    <source>
        <strain evidence="6">JCM 17066</strain>
    </source>
</reference>
<comment type="caution">
    <text evidence="5">The sequence shown here is derived from an EMBL/GenBank/DDBJ whole genome shotgun (WGS) entry which is preliminary data.</text>
</comment>
<sequence>MTTASKTIKPQRHSRASGRVTIVDVAHMAKVSPMTVSRALKTPALVQQAARDRIAVAIQQLGYVPNQAASTLASAKSQVIGVIVPSLSNAVFVETLHGIRDSLDQHGYKFLIGESHYSPDKESQLISTFLTQAPDGFLLSGIEQQESLRHQLATNNIPAVRMFDLSPNRNDMTVGFSQKKAGYSMARHLIERGYRRPGFLGAQLDPRMMKRRAGFRKALADAGMDSGIEVLTAAPSTVELGAKLLGQLLQQTPDCDAVFCCNDDLALGVLFECQRRGISVPGQLAIAGFNNLPWSAHANPGITTIVTPRYDIGFTAAHLLIKRLKREPIEKARIDLGFELAIRAST</sequence>
<dbReference type="Pfam" id="PF13377">
    <property type="entry name" value="Peripla_BP_3"/>
    <property type="match status" value="1"/>
</dbReference>
<evidence type="ECO:0000259" key="4">
    <source>
        <dbReference type="PROSITE" id="PS50932"/>
    </source>
</evidence>
<dbReference type="CDD" id="cd01392">
    <property type="entry name" value="HTH_LacI"/>
    <property type="match status" value="1"/>
</dbReference>
<evidence type="ECO:0000256" key="2">
    <source>
        <dbReference type="ARBA" id="ARBA00023125"/>
    </source>
</evidence>
<gene>
    <name evidence="5" type="ORF">ACFPM8_04660</name>
</gene>
<dbReference type="RefSeq" id="WP_378995447.1">
    <property type="nucleotide sequence ID" value="NZ_JBHSMT010000008.1"/>
</dbReference>
<dbReference type="InterPro" id="IPR028082">
    <property type="entry name" value="Peripla_BP_I"/>
</dbReference>
<keyword evidence="3" id="KW-0804">Transcription</keyword>
<dbReference type="InterPro" id="IPR046335">
    <property type="entry name" value="LacI/GalR-like_sensor"/>
</dbReference>